<evidence type="ECO:0000256" key="13">
    <source>
        <dbReference type="ARBA" id="ARBA00023180"/>
    </source>
</evidence>
<organism evidence="18 19">
    <name type="scientific">Argiope bruennichi</name>
    <name type="common">Wasp spider</name>
    <name type="synonym">Aranea bruennichi</name>
    <dbReference type="NCBI Taxonomy" id="94029"/>
    <lineage>
        <taxon>Eukaryota</taxon>
        <taxon>Metazoa</taxon>
        <taxon>Ecdysozoa</taxon>
        <taxon>Arthropoda</taxon>
        <taxon>Chelicerata</taxon>
        <taxon>Arachnida</taxon>
        <taxon>Araneae</taxon>
        <taxon>Araneomorphae</taxon>
        <taxon>Entelegynae</taxon>
        <taxon>Araneoidea</taxon>
        <taxon>Araneidae</taxon>
        <taxon>Argiope</taxon>
    </lineage>
</organism>
<feature type="transmembrane region" description="Helical" evidence="16">
    <location>
        <begin position="324"/>
        <end position="342"/>
    </location>
</feature>
<keyword evidence="15" id="KW-0407">Ion channel</keyword>
<evidence type="ECO:0000256" key="11">
    <source>
        <dbReference type="ARBA" id="ARBA00023136"/>
    </source>
</evidence>
<dbReference type="AlphaFoldDB" id="A0A8T0EYX5"/>
<dbReference type="Pfam" id="PF20519">
    <property type="entry name" value="Polycystin_dom"/>
    <property type="match status" value="1"/>
</dbReference>
<keyword evidence="7" id="KW-0106">Calcium</keyword>
<reference evidence="18" key="1">
    <citation type="journal article" date="2020" name="bioRxiv">
        <title>Chromosome-level reference genome of the European wasp spider Argiope bruennichi: a resource for studies on range expansion and evolutionary adaptation.</title>
        <authorList>
            <person name="Sheffer M.M."/>
            <person name="Hoppe A."/>
            <person name="Krehenwinkel H."/>
            <person name="Uhl G."/>
            <person name="Kuss A.W."/>
            <person name="Jensen L."/>
            <person name="Jensen C."/>
            <person name="Gillespie R.G."/>
            <person name="Hoff K.J."/>
            <person name="Prost S."/>
        </authorList>
    </citation>
    <scope>NUCLEOTIDE SEQUENCE</scope>
</reference>
<comment type="similarity">
    <text evidence="3">Belongs to the polycystin family.</text>
</comment>
<evidence type="ECO:0000313" key="18">
    <source>
        <dbReference type="EMBL" id="KAF8782961.1"/>
    </source>
</evidence>
<evidence type="ECO:0000313" key="19">
    <source>
        <dbReference type="Proteomes" id="UP000807504"/>
    </source>
</evidence>
<feature type="domain" description="EF-hand" evidence="17">
    <location>
        <begin position="535"/>
        <end position="570"/>
    </location>
</feature>
<dbReference type="GO" id="GO:0005262">
    <property type="term" value="F:calcium channel activity"/>
    <property type="evidence" value="ECO:0007669"/>
    <property type="project" value="TreeGrafter"/>
</dbReference>
<evidence type="ECO:0000256" key="1">
    <source>
        <dbReference type="ARBA" id="ARBA00004138"/>
    </source>
</evidence>
<dbReference type="Proteomes" id="UP000807504">
    <property type="component" value="Unassembled WGS sequence"/>
</dbReference>
<evidence type="ECO:0000256" key="15">
    <source>
        <dbReference type="ARBA" id="ARBA00023303"/>
    </source>
</evidence>
<dbReference type="GO" id="GO:0005929">
    <property type="term" value="C:cilium"/>
    <property type="evidence" value="ECO:0007669"/>
    <property type="project" value="UniProtKB-SubCell"/>
</dbReference>
<keyword evidence="19" id="KW-1185">Reference proteome</keyword>
<keyword evidence="12" id="KW-1015">Disulfide bond</keyword>
<dbReference type="FunFam" id="1.10.287.70:FF:000055">
    <property type="entry name" value="Polycystic kidney disease 2-like 1"/>
    <property type="match status" value="1"/>
</dbReference>
<feature type="transmembrane region" description="Helical" evidence="16">
    <location>
        <begin position="413"/>
        <end position="435"/>
    </location>
</feature>
<keyword evidence="11 16" id="KW-0472">Membrane</keyword>
<dbReference type="InterPro" id="IPR018247">
    <property type="entry name" value="EF_Hand_1_Ca_BS"/>
</dbReference>
<evidence type="ECO:0000256" key="7">
    <source>
        <dbReference type="ARBA" id="ARBA00022837"/>
    </source>
</evidence>
<dbReference type="GO" id="GO:0005509">
    <property type="term" value="F:calcium ion binding"/>
    <property type="evidence" value="ECO:0007669"/>
    <property type="project" value="InterPro"/>
</dbReference>
<gene>
    <name evidence="18" type="ORF">HNY73_013187</name>
</gene>
<dbReference type="InterPro" id="IPR051223">
    <property type="entry name" value="Polycystin"/>
</dbReference>
<accession>A0A8T0EYX5</accession>
<dbReference type="InterPro" id="IPR002048">
    <property type="entry name" value="EF_hand_dom"/>
</dbReference>
<protein>
    <submittedName>
        <fullName evidence="18">Polycystic kidney disease 2-like 1 protein like</fullName>
    </submittedName>
</protein>
<evidence type="ECO:0000256" key="10">
    <source>
        <dbReference type="ARBA" id="ARBA00023065"/>
    </source>
</evidence>
<dbReference type="GO" id="GO:0050982">
    <property type="term" value="P:detection of mechanical stimulus"/>
    <property type="evidence" value="ECO:0007669"/>
    <property type="project" value="TreeGrafter"/>
</dbReference>
<keyword evidence="14" id="KW-0966">Cell projection</keyword>
<proteinExistence type="inferred from homology"/>
<feature type="transmembrane region" description="Helical" evidence="16">
    <location>
        <begin position="93"/>
        <end position="117"/>
    </location>
</feature>
<dbReference type="EMBL" id="JABXBU010001863">
    <property type="protein sequence ID" value="KAF8782961.1"/>
    <property type="molecule type" value="Genomic_DNA"/>
</dbReference>
<dbReference type="SUPFAM" id="SSF47473">
    <property type="entry name" value="EF-hand"/>
    <property type="match status" value="1"/>
</dbReference>
<dbReference type="Gene3D" id="1.10.287.70">
    <property type="match status" value="1"/>
</dbReference>
<evidence type="ECO:0000256" key="16">
    <source>
        <dbReference type="SAM" id="Phobius"/>
    </source>
</evidence>
<keyword evidence="13" id="KW-0325">Glycoprotein</keyword>
<dbReference type="PANTHER" id="PTHR10877:SF183">
    <property type="entry name" value="AT14535P-RELATED"/>
    <property type="match status" value="1"/>
</dbReference>
<dbReference type="GO" id="GO:0005886">
    <property type="term" value="C:plasma membrane"/>
    <property type="evidence" value="ECO:0007669"/>
    <property type="project" value="UniProtKB-SubCell"/>
</dbReference>
<sequence length="611" mass="70749">MNPSSNLSTDYRPYSGGRPAWAVADGASDSGRDLEDQYESDLVEHRADVIPEPERTGCWYSFTRVIRSLWATRQMKGDADDKDWYVKVTLRELFTYIVFLVLLSIMTFGMMSPTMYFQTKVMSELFLDSSFADGSGSMRESTQMTDFWKFAKDVLIENLYWDNCPHIEDTEPFGLMNGTAWVYHTEKEMNGSNHWALLATYTGAGSFRDLGVTKKQALARLEVLKQNLWISRATRAVFIDFTVYNANLNLFCVVKLVFEFPATGGMIPSWSFRTVKLLRYVNPYDYFIMACEVCIIFFILYYIVEESLEIKKNGCVYFSEVWNILDLLVIGVSLICIAFSAFRTIVVDNMLEELLAKPDIFPDFEFLGFWQMQYNNAVAVDIFIAWIKVFKYISFNKTMTQLSSTLSRCSKDIGGFAVMFFIVFFAFAQLGYLLFGSIVKEFSTFGTAVFTLLRLILGDFDFEALENANRVLGPIYFLCYIFFVFFVLMNMFLAIINDTYAEVKAEIAESNSEFEIADFFKKGYNNILGKLGKRDKIQDIQNALRVADFDGDKKLSYQEVRQQLKARNLSEMEIEMLFAKYDVDGNRDWMRRKCSRCLLIWRARNCSWMTR</sequence>
<evidence type="ECO:0000256" key="14">
    <source>
        <dbReference type="ARBA" id="ARBA00023273"/>
    </source>
</evidence>
<evidence type="ECO:0000259" key="17">
    <source>
        <dbReference type="PROSITE" id="PS50222"/>
    </source>
</evidence>
<name>A0A8T0EYX5_ARGBR</name>
<dbReference type="PANTHER" id="PTHR10877">
    <property type="entry name" value="POLYCYSTIN FAMILY MEMBER"/>
    <property type="match status" value="1"/>
</dbReference>
<evidence type="ECO:0000256" key="12">
    <source>
        <dbReference type="ARBA" id="ARBA00023157"/>
    </source>
</evidence>
<evidence type="ECO:0000256" key="5">
    <source>
        <dbReference type="ARBA" id="ARBA00022475"/>
    </source>
</evidence>
<dbReference type="Pfam" id="PF08016">
    <property type="entry name" value="PKD_channel"/>
    <property type="match status" value="1"/>
</dbReference>
<feature type="transmembrane region" description="Helical" evidence="16">
    <location>
        <begin position="286"/>
        <end position="304"/>
    </location>
</feature>
<keyword evidence="5" id="KW-1003">Cell membrane</keyword>
<evidence type="ECO:0000256" key="3">
    <source>
        <dbReference type="ARBA" id="ARBA00007200"/>
    </source>
</evidence>
<dbReference type="PROSITE" id="PS50222">
    <property type="entry name" value="EF_HAND_2"/>
    <property type="match status" value="1"/>
</dbReference>
<feature type="transmembrane region" description="Helical" evidence="16">
    <location>
        <begin position="374"/>
        <end position="393"/>
    </location>
</feature>
<dbReference type="PROSITE" id="PS00018">
    <property type="entry name" value="EF_HAND_1"/>
    <property type="match status" value="1"/>
</dbReference>
<evidence type="ECO:0000256" key="2">
    <source>
        <dbReference type="ARBA" id="ARBA00004651"/>
    </source>
</evidence>
<reference evidence="18" key="2">
    <citation type="submission" date="2020-06" db="EMBL/GenBank/DDBJ databases">
        <authorList>
            <person name="Sheffer M."/>
        </authorList>
    </citation>
    <scope>NUCLEOTIDE SEQUENCE</scope>
</reference>
<evidence type="ECO:0000256" key="8">
    <source>
        <dbReference type="ARBA" id="ARBA00022989"/>
    </source>
</evidence>
<keyword evidence="9" id="KW-0175">Coiled coil</keyword>
<feature type="transmembrane region" description="Helical" evidence="16">
    <location>
        <begin position="475"/>
        <end position="496"/>
    </location>
</feature>
<dbReference type="InterPro" id="IPR013122">
    <property type="entry name" value="PKD1_2_channel"/>
</dbReference>
<dbReference type="Gene3D" id="1.10.238.10">
    <property type="entry name" value="EF-hand"/>
    <property type="match status" value="1"/>
</dbReference>
<evidence type="ECO:0000256" key="9">
    <source>
        <dbReference type="ARBA" id="ARBA00023054"/>
    </source>
</evidence>
<evidence type="ECO:0000256" key="6">
    <source>
        <dbReference type="ARBA" id="ARBA00022692"/>
    </source>
</evidence>
<comment type="subcellular location">
    <subcellularLocation>
        <location evidence="2">Cell membrane</location>
        <topology evidence="2">Multi-pass membrane protein</topology>
    </subcellularLocation>
    <subcellularLocation>
        <location evidence="1">Cell projection</location>
        <location evidence="1">Cilium</location>
    </subcellularLocation>
</comment>
<dbReference type="InterPro" id="IPR011992">
    <property type="entry name" value="EF-hand-dom_pair"/>
</dbReference>
<keyword evidence="4" id="KW-0813">Transport</keyword>
<keyword evidence="6 16" id="KW-0812">Transmembrane</keyword>
<comment type="caution">
    <text evidence="18">The sequence shown here is derived from an EMBL/GenBank/DDBJ whole genome shotgun (WGS) entry which is preliminary data.</text>
</comment>
<dbReference type="InterPro" id="IPR046791">
    <property type="entry name" value="Polycystin_dom"/>
</dbReference>
<keyword evidence="8 16" id="KW-1133">Transmembrane helix</keyword>
<dbReference type="SUPFAM" id="SSF81324">
    <property type="entry name" value="Voltage-gated potassium channels"/>
    <property type="match status" value="1"/>
</dbReference>
<evidence type="ECO:0000256" key="4">
    <source>
        <dbReference type="ARBA" id="ARBA00022448"/>
    </source>
</evidence>
<keyword evidence="10" id="KW-0406">Ion transport</keyword>